<accession>A0A0E0QJT8</accession>
<reference evidence="2" key="2">
    <citation type="submission" date="2015-06" db="UniProtKB">
        <authorList>
            <consortium name="EnsemblPlants"/>
        </authorList>
    </citation>
    <scope>IDENTIFICATION</scope>
</reference>
<dbReference type="AlphaFoldDB" id="A0A0E0QJT8"/>
<dbReference type="Gramene" id="ORUFI08G18780.1">
    <property type="protein sequence ID" value="ORUFI08G18780.1"/>
    <property type="gene ID" value="ORUFI08G18780"/>
</dbReference>
<keyword evidence="3" id="KW-1185">Reference proteome</keyword>
<dbReference type="EnsemblPlants" id="ORUFI08G18780.1">
    <property type="protein sequence ID" value="ORUFI08G18780.1"/>
    <property type="gene ID" value="ORUFI08G18780"/>
</dbReference>
<feature type="chain" id="PRO_5002371637" evidence="1">
    <location>
        <begin position="25"/>
        <end position="98"/>
    </location>
</feature>
<sequence>MKVKSTMMAASFLLFLFLLSGIFTATTNNNIRLPSIGCPCVDDNVHRRRCACRRCQDATSAKPPIYTAIQPYVYGCISSGVHISGFVVKAPQKILQLS</sequence>
<dbReference type="HOGENOM" id="CLU_2337328_0_0_1"/>
<reference evidence="3" key="1">
    <citation type="submission" date="2013-06" db="EMBL/GenBank/DDBJ databases">
        <authorList>
            <person name="Zhao Q."/>
        </authorList>
    </citation>
    <scope>NUCLEOTIDE SEQUENCE</scope>
    <source>
        <strain evidence="3">cv. W1943</strain>
    </source>
</reference>
<dbReference type="Proteomes" id="UP000008022">
    <property type="component" value="Unassembled WGS sequence"/>
</dbReference>
<evidence type="ECO:0000313" key="3">
    <source>
        <dbReference type="Proteomes" id="UP000008022"/>
    </source>
</evidence>
<protein>
    <submittedName>
        <fullName evidence="2">Uncharacterized protein</fullName>
    </submittedName>
</protein>
<feature type="signal peptide" evidence="1">
    <location>
        <begin position="1"/>
        <end position="24"/>
    </location>
</feature>
<proteinExistence type="predicted"/>
<evidence type="ECO:0000256" key="1">
    <source>
        <dbReference type="SAM" id="SignalP"/>
    </source>
</evidence>
<organism evidence="2 3">
    <name type="scientific">Oryza rufipogon</name>
    <name type="common">Brownbeard rice</name>
    <name type="synonym">Asian wild rice</name>
    <dbReference type="NCBI Taxonomy" id="4529"/>
    <lineage>
        <taxon>Eukaryota</taxon>
        <taxon>Viridiplantae</taxon>
        <taxon>Streptophyta</taxon>
        <taxon>Embryophyta</taxon>
        <taxon>Tracheophyta</taxon>
        <taxon>Spermatophyta</taxon>
        <taxon>Magnoliopsida</taxon>
        <taxon>Liliopsida</taxon>
        <taxon>Poales</taxon>
        <taxon>Poaceae</taxon>
        <taxon>BOP clade</taxon>
        <taxon>Oryzoideae</taxon>
        <taxon>Oryzeae</taxon>
        <taxon>Oryzinae</taxon>
        <taxon>Oryza</taxon>
    </lineage>
</organism>
<keyword evidence="1" id="KW-0732">Signal</keyword>
<name>A0A0E0QJT8_ORYRU</name>
<evidence type="ECO:0000313" key="2">
    <source>
        <dbReference type="EnsemblPlants" id="ORUFI08G18780.1"/>
    </source>
</evidence>